<dbReference type="InterPro" id="IPR011600">
    <property type="entry name" value="Pept_C14_caspase"/>
</dbReference>
<protein>
    <submittedName>
        <fullName evidence="2">Peptidase C14 caspase catalytic subunit p20</fullName>
    </submittedName>
</protein>
<feature type="domain" description="Peptidase C14 caspase" evidence="1">
    <location>
        <begin position="47"/>
        <end position="267"/>
    </location>
</feature>
<dbReference type="EMBL" id="CP000781">
    <property type="protein sequence ID" value="ABS68957.1"/>
    <property type="molecule type" value="Genomic_DNA"/>
</dbReference>
<dbReference type="SUPFAM" id="SSF52129">
    <property type="entry name" value="Caspase-like"/>
    <property type="match status" value="1"/>
</dbReference>
<dbReference type="PANTHER" id="PTHR22576:SF37">
    <property type="entry name" value="MUCOSA-ASSOCIATED LYMPHOID TISSUE LYMPHOMA TRANSLOCATION PROTEIN 1"/>
    <property type="match status" value="1"/>
</dbReference>
<dbReference type="eggNOG" id="COG4249">
    <property type="taxonomic scope" value="Bacteria"/>
</dbReference>
<keyword evidence="3" id="KW-1185">Reference proteome</keyword>
<reference evidence="2 3" key="1">
    <citation type="submission" date="2007-07" db="EMBL/GenBank/DDBJ databases">
        <title>Complete sequence of chromosome of Xanthobacter autotrophicus Py2.</title>
        <authorList>
            <consortium name="US DOE Joint Genome Institute"/>
            <person name="Copeland A."/>
            <person name="Lucas S."/>
            <person name="Lapidus A."/>
            <person name="Barry K."/>
            <person name="Glavina del Rio T."/>
            <person name="Hammon N."/>
            <person name="Israni S."/>
            <person name="Dalin E."/>
            <person name="Tice H."/>
            <person name="Pitluck S."/>
            <person name="Sims D."/>
            <person name="Brettin T."/>
            <person name="Bruce D."/>
            <person name="Detter J.C."/>
            <person name="Han C."/>
            <person name="Tapia R."/>
            <person name="Brainard J."/>
            <person name="Schmutz J."/>
            <person name="Larimer F."/>
            <person name="Land M."/>
            <person name="Hauser L."/>
            <person name="Kyrpides N."/>
            <person name="Kim E."/>
            <person name="Ensigns S.A."/>
            <person name="Richardson P."/>
        </authorList>
    </citation>
    <scope>NUCLEOTIDE SEQUENCE [LARGE SCALE GENOMIC DNA]</scope>
    <source>
        <strain evidence="3">ATCC BAA-1158 / Py2</strain>
    </source>
</reference>
<dbReference type="HOGENOM" id="CLU_420307_0_0_5"/>
<sequence length="652" mass="73018">MKGDVSMETRITRRRVVQFLTGTPLFLPALNWAALAQNIDERNIRSRAALVIANDQYVKERPLSGVAFDAKLIERTLKNIGFSTKELLLNADRDKMTREICEFRKDARLADIAMIYYAGHAVEVEGRNFVLPVDADMEDGFSASATTIELSMIMQAVGFARTFGVVVLDACRNNPFVEQMKSDGNVNRHFSVGLAPYIPAKNILIQYSAAPGQVASDGNGSEASPFARSFASALSSKDIPVVQSMQYVIKDVQSQTANTQSPYFSGSVSDQTLSLNPSRKSPLLSADTIVDLQVADYDDVTVKDLVEYDFSYKFSGLDADGLRIIRPDDPYFDSLAEGRTPRVEAQDCGYFDLEEGTTGWGISFPLIDVVARRNRETTISISELVVDVKRSKPDRQLYIGLAAPSDKFCELVVYNQGWTSVKSARLDFDVFVVEDDNDIEKLIIDKKDGQFRYTKNIDGFSEYRSINFEVDISKELKQFSFYKYAFYNSPSDERPQRGKAPQGYSAWLSRNPHIFDVEKQDSALAVYIIGKMVLRPSDETQGVSTIDVVGKLPIYAPAGLGGGFLMYNAVNSIKLKTDGADYQVRKNIEYLLDSDVKTYRFLMPLIPDQTSDHVLKFSLIGNGGMRLFESEWMNIKAFVPRLSKKYASFVRQ</sequence>
<organism evidence="2 3">
    <name type="scientific">Xanthobacter autotrophicus (strain ATCC BAA-1158 / Py2)</name>
    <dbReference type="NCBI Taxonomy" id="78245"/>
    <lineage>
        <taxon>Bacteria</taxon>
        <taxon>Pseudomonadati</taxon>
        <taxon>Pseudomonadota</taxon>
        <taxon>Alphaproteobacteria</taxon>
        <taxon>Hyphomicrobiales</taxon>
        <taxon>Xanthobacteraceae</taxon>
        <taxon>Xanthobacter</taxon>
    </lineage>
</organism>
<evidence type="ECO:0000259" key="1">
    <source>
        <dbReference type="Pfam" id="PF00656"/>
    </source>
</evidence>
<dbReference type="InterPro" id="IPR029030">
    <property type="entry name" value="Caspase-like_dom_sf"/>
</dbReference>
<dbReference type="InterPro" id="IPR052039">
    <property type="entry name" value="Caspase-related_regulators"/>
</dbReference>
<accession>A7ILR4</accession>
<dbReference type="GO" id="GO:0004197">
    <property type="term" value="F:cysteine-type endopeptidase activity"/>
    <property type="evidence" value="ECO:0007669"/>
    <property type="project" value="InterPro"/>
</dbReference>
<gene>
    <name evidence="2" type="ordered locus">Xaut_3731</name>
</gene>
<dbReference type="AlphaFoldDB" id="A7ILR4"/>
<proteinExistence type="predicted"/>
<dbReference type="KEGG" id="xau:Xaut_3731"/>
<dbReference type="Pfam" id="PF00656">
    <property type="entry name" value="Peptidase_C14"/>
    <property type="match status" value="1"/>
</dbReference>
<evidence type="ECO:0000313" key="3">
    <source>
        <dbReference type="Proteomes" id="UP000002417"/>
    </source>
</evidence>
<dbReference type="Gene3D" id="3.40.50.1460">
    <property type="match status" value="1"/>
</dbReference>
<dbReference type="GO" id="GO:0006508">
    <property type="term" value="P:proteolysis"/>
    <property type="evidence" value="ECO:0007669"/>
    <property type="project" value="InterPro"/>
</dbReference>
<dbReference type="Proteomes" id="UP000002417">
    <property type="component" value="Chromosome"/>
</dbReference>
<dbReference type="PANTHER" id="PTHR22576">
    <property type="entry name" value="MUCOSA ASSOCIATED LYMPHOID TISSUE LYMPHOMA TRANSLOCATION PROTEIN 1/PARACASPASE"/>
    <property type="match status" value="1"/>
</dbReference>
<name>A7ILR4_XANP2</name>
<evidence type="ECO:0000313" key="2">
    <source>
        <dbReference type="EMBL" id="ABS68957.1"/>
    </source>
</evidence>